<dbReference type="GO" id="GO:0007165">
    <property type="term" value="P:signal transduction"/>
    <property type="evidence" value="ECO:0007669"/>
    <property type="project" value="UniProtKB-KW"/>
</dbReference>
<evidence type="ECO:0000256" key="3">
    <source>
        <dbReference type="ARBA" id="ARBA00022692"/>
    </source>
</evidence>
<keyword evidence="6" id="KW-0675">Receptor</keyword>
<keyword evidence="2 6" id="KW-1003">Cell membrane</keyword>
<evidence type="ECO:0000256" key="2">
    <source>
        <dbReference type="ARBA" id="ARBA00022475"/>
    </source>
</evidence>
<comment type="caution">
    <text evidence="6">Lacks conserved residue(s) required for the propagation of feature annotation.</text>
</comment>
<comment type="function">
    <text evidence="6">Gustatory receptor which mediates acceptance or avoidance behavior, depending on its substrates.</text>
</comment>
<comment type="subcellular location">
    <subcellularLocation>
        <location evidence="1 6">Cell membrane</location>
        <topology evidence="1 6">Multi-pass membrane protein</topology>
    </subcellularLocation>
</comment>
<dbReference type="AlphaFoldDB" id="A0A6P3YDK6"/>
<gene>
    <name evidence="8" type="primary">LOC106751581</name>
</gene>
<evidence type="ECO:0000313" key="7">
    <source>
        <dbReference type="Proteomes" id="UP000515204"/>
    </source>
</evidence>
<keyword evidence="3 6" id="KW-0812">Transmembrane</keyword>
<keyword evidence="6" id="KW-0807">Transducer</keyword>
<protein>
    <recommendedName>
        <fullName evidence="6">Gustatory receptor</fullName>
    </recommendedName>
</protein>
<evidence type="ECO:0000256" key="4">
    <source>
        <dbReference type="ARBA" id="ARBA00022989"/>
    </source>
</evidence>
<evidence type="ECO:0000256" key="1">
    <source>
        <dbReference type="ARBA" id="ARBA00004651"/>
    </source>
</evidence>
<dbReference type="KEGG" id="dqu:106751581"/>
<feature type="transmembrane region" description="Helical" evidence="6">
    <location>
        <begin position="12"/>
        <end position="29"/>
    </location>
</feature>
<dbReference type="RefSeq" id="XP_014487989.1">
    <property type="nucleotide sequence ID" value="XM_014632503.1"/>
</dbReference>
<evidence type="ECO:0000313" key="8">
    <source>
        <dbReference type="RefSeq" id="XP_014487989.1"/>
    </source>
</evidence>
<dbReference type="GeneID" id="106751581"/>
<evidence type="ECO:0000256" key="6">
    <source>
        <dbReference type="RuleBase" id="RU363108"/>
    </source>
</evidence>
<dbReference type="Pfam" id="PF08395">
    <property type="entry name" value="7tm_7"/>
    <property type="match status" value="1"/>
</dbReference>
<sequence>MKILAVPKNLSDAVAPLVIMNYLVGLRIFEYPRGKLRTVPSLIYFLLLFGIFCVCMHTQHKFYKQFQLLKLEYVLYEFMIYMYAFVVIYDMILGYFYTKMYTINISFVTVSEFSIFVKCLQMRFKLVNELLSEDAAVSTTEGMKLDLFAVEDYAKITDSKQRKNILSIKVLSHLNRQLQNRIQTCVSGKRNLVRSRTRSRLSSQLQKQLQIELQDQSKNHSKNSNSARRSIMIAECRRRTHLLQTIRQVHLELCRILKMLCTSFGIQITSEIGVSIILLTVFFYNLYILFIQRRHRIVGHCLIDESFVVIMLALTNVLKIVIINRICKHATNEIQQFGLQLSQNPVKFFTFGICLNYHVLSSCLKTVMTYMVIMIQMSNSLESSKSS</sequence>
<keyword evidence="7" id="KW-1185">Reference proteome</keyword>
<dbReference type="GO" id="GO:0005886">
    <property type="term" value="C:plasma membrane"/>
    <property type="evidence" value="ECO:0007669"/>
    <property type="project" value="UniProtKB-SubCell"/>
</dbReference>
<reference evidence="8" key="1">
    <citation type="submission" date="2025-08" db="UniProtKB">
        <authorList>
            <consortium name="RefSeq"/>
        </authorList>
    </citation>
    <scope>IDENTIFICATION</scope>
</reference>
<feature type="transmembrane region" description="Helical" evidence="6">
    <location>
        <begin position="307"/>
        <end position="327"/>
    </location>
</feature>
<proteinExistence type="inferred from homology"/>
<accession>A0A6P3YDK6</accession>
<evidence type="ECO:0000256" key="5">
    <source>
        <dbReference type="ARBA" id="ARBA00023136"/>
    </source>
</evidence>
<keyword evidence="5 6" id="KW-0472">Membrane</keyword>
<dbReference type="OrthoDB" id="7547218at2759"/>
<keyword evidence="4 6" id="KW-1133">Transmembrane helix</keyword>
<dbReference type="Proteomes" id="UP000515204">
    <property type="component" value="Unplaced"/>
</dbReference>
<feature type="transmembrane region" description="Helical" evidence="6">
    <location>
        <begin position="78"/>
        <end position="97"/>
    </location>
</feature>
<feature type="transmembrane region" description="Helical" evidence="6">
    <location>
        <begin position="264"/>
        <end position="287"/>
    </location>
</feature>
<name>A0A6P3YDK6_DINQU</name>
<dbReference type="GO" id="GO:0050909">
    <property type="term" value="P:sensory perception of taste"/>
    <property type="evidence" value="ECO:0007669"/>
    <property type="project" value="InterPro"/>
</dbReference>
<organism evidence="7 8">
    <name type="scientific">Dinoponera quadriceps</name>
    <name type="common">South American ant</name>
    <dbReference type="NCBI Taxonomy" id="609295"/>
    <lineage>
        <taxon>Eukaryota</taxon>
        <taxon>Metazoa</taxon>
        <taxon>Ecdysozoa</taxon>
        <taxon>Arthropoda</taxon>
        <taxon>Hexapoda</taxon>
        <taxon>Insecta</taxon>
        <taxon>Pterygota</taxon>
        <taxon>Neoptera</taxon>
        <taxon>Endopterygota</taxon>
        <taxon>Hymenoptera</taxon>
        <taxon>Apocrita</taxon>
        <taxon>Aculeata</taxon>
        <taxon>Formicoidea</taxon>
        <taxon>Formicidae</taxon>
        <taxon>Ponerinae</taxon>
        <taxon>Ponerini</taxon>
        <taxon>Dinoponera</taxon>
    </lineage>
</organism>
<comment type="similarity">
    <text evidence="6">Belongs to the insect chemoreceptor superfamily. Gustatory receptor (GR) family.</text>
</comment>
<feature type="transmembrane region" description="Helical" evidence="6">
    <location>
        <begin position="41"/>
        <end position="58"/>
    </location>
</feature>
<dbReference type="InterPro" id="IPR013604">
    <property type="entry name" value="7TM_chemorcpt"/>
</dbReference>
<feature type="transmembrane region" description="Helical" evidence="6">
    <location>
        <begin position="348"/>
        <end position="373"/>
    </location>
</feature>